<gene>
    <name evidence="3" type="ORF">SELMODRAFT_420423</name>
</gene>
<feature type="compositionally biased region" description="Basic and acidic residues" evidence="1">
    <location>
        <begin position="176"/>
        <end position="192"/>
    </location>
</feature>
<dbReference type="KEGG" id="smo:SELMODRAFT_420423"/>
<dbReference type="HOGENOM" id="CLU_600505_0_0_1"/>
<keyword evidence="2" id="KW-1133">Transmembrane helix</keyword>
<name>D8SBY4_SELML</name>
<protein>
    <submittedName>
        <fullName evidence="3">Uncharacterized protein</fullName>
    </submittedName>
</protein>
<evidence type="ECO:0000256" key="1">
    <source>
        <dbReference type="SAM" id="MobiDB-lite"/>
    </source>
</evidence>
<feature type="compositionally biased region" description="Basic and acidic residues" evidence="1">
    <location>
        <begin position="157"/>
        <end position="166"/>
    </location>
</feature>
<keyword evidence="4" id="KW-1185">Reference proteome</keyword>
<sequence>MAGADEFPDLLLQVESLLHILRSTAPNPSKTEALDAWSGDLTPKIVSKVIQAPKFVDDAVFFFTYVQHSGYRHSNNCFLRVLLRDRARELLSEVVDSWQLPNASTFTVILHGLWQRRDGLRGARRSQEPRHRGVQCHSLQGGPVRRCQAALPEDGGDGSRGRDELLSPRSSALQGQDDRGRRGACHRVKEEAPGTPAPQSGGVLVLQREDARCCGGRVREDGSGELLLGGVRHLHQPDPGTKRLEQALMFLARMVSKGFQHCPSASTTGSTKLESFQGRWPTGTSLPTLSCTQFSSTGSAKVAGSTRLCAAVQDAEEVRPHGRDLQQPDQRSAERASEAYDLLEETEYLHSQRSRMMLSESSSTWCFLVTYSCLIDGASASLLGIFLSRVLRQMYWKKKSRAPNFALLLEGLRVMHNDKVTEYSLVVNLGDQIQILGNDKGHRLWLIVVKIKCPFQ</sequence>
<feature type="region of interest" description="Disordered" evidence="1">
    <location>
        <begin position="147"/>
        <end position="202"/>
    </location>
</feature>
<evidence type="ECO:0000313" key="4">
    <source>
        <dbReference type="Proteomes" id="UP000001514"/>
    </source>
</evidence>
<reference evidence="3 4" key="1">
    <citation type="journal article" date="2011" name="Science">
        <title>The Selaginella genome identifies genetic changes associated with the evolution of vascular plants.</title>
        <authorList>
            <person name="Banks J.A."/>
            <person name="Nishiyama T."/>
            <person name="Hasebe M."/>
            <person name="Bowman J.L."/>
            <person name="Gribskov M."/>
            <person name="dePamphilis C."/>
            <person name="Albert V.A."/>
            <person name="Aono N."/>
            <person name="Aoyama T."/>
            <person name="Ambrose B.A."/>
            <person name="Ashton N.W."/>
            <person name="Axtell M.J."/>
            <person name="Barker E."/>
            <person name="Barker M.S."/>
            <person name="Bennetzen J.L."/>
            <person name="Bonawitz N.D."/>
            <person name="Chapple C."/>
            <person name="Cheng C."/>
            <person name="Correa L.G."/>
            <person name="Dacre M."/>
            <person name="DeBarry J."/>
            <person name="Dreyer I."/>
            <person name="Elias M."/>
            <person name="Engstrom E.M."/>
            <person name="Estelle M."/>
            <person name="Feng L."/>
            <person name="Finet C."/>
            <person name="Floyd S.K."/>
            <person name="Frommer W.B."/>
            <person name="Fujita T."/>
            <person name="Gramzow L."/>
            <person name="Gutensohn M."/>
            <person name="Harholt J."/>
            <person name="Hattori M."/>
            <person name="Heyl A."/>
            <person name="Hirai T."/>
            <person name="Hiwatashi Y."/>
            <person name="Ishikawa M."/>
            <person name="Iwata M."/>
            <person name="Karol K.G."/>
            <person name="Koehler B."/>
            <person name="Kolukisaoglu U."/>
            <person name="Kubo M."/>
            <person name="Kurata T."/>
            <person name="Lalonde S."/>
            <person name="Li K."/>
            <person name="Li Y."/>
            <person name="Litt A."/>
            <person name="Lyons E."/>
            <person name="Manning G."/>
            <person name="Maruyama T."/>
            <person name="Michael T.P."/>
            <person name="Mikami K."/>
            <person name="Miyazaki S."/>
            <person name="Morinaga S."/>
            <person name="Murata T."/>
            <person name="Mueller-Roeber B."/>
            <person name="Nelson D.R."/>
            <person name="Obara M."/>
            <person name="Oguri Y."/>
            <person name="Olmstead R.G."/>
            <person name="Onodera N."/>
            <person name="Petersen B.L."/>
            <person name="Pils B."/>
            <person name="Prigge M."/>
            <person name="Rensing S.A."/>
            <person name="Riano-Pachon D.M."/>
            <person name="Roberts A.W."/>
            <person name="Sato Y."/>
            <person name="Scheller H.V."/>
            <person name="Schulz B."/>
            <person name="Schulz C."/>
            <person name="Shakirov E.V."/>
            <person name="Shibagaki N."/>
            <person name="Shinohara N."/>
            <person name="Shippen D.E."/>
            <person name="Soerensen I."/>
            <person name="Sotooka R."/>
            <person name="Sugimoto N."/>
            <person name="Sugita M."/>
            <person name="Sumikawa N."/>
            <person name="Tanurdzic M."/>
            <person name="Theissen G."/>
            <person name="Ulvskov P."/>
            <person name="Wakazuki S."/>
            <person name="Weng J.K."/>
            <person name="Willats W.W."/>
            <person name="Wipf D."/>
            <person name="Wolf P.G."/>
            <person name="Yang L."/>
            <person name="Zimmer A.D."/>
            <person name="Zhu Q."/>
            <person name="Mitros T."/>
            <person name="Hellsten U."/>
            <person name="Loque D."/>
            <person name="Otillar R."/>
            <person name="Salamov A."/>
            <person name="Schmutz J."/>
            <person name="Shapiro H."/>
            <person name="Lindquist E."/>
            <person name="Lucas S."/>
            <person name="Rokhsar D."/>
            <person name="Grigoriev I.V."/>
        </authorList>
    </citation>
    <scope>NUCLEOTIDE SEQUENCE [LARGE SCALE GENOMIC DNA]</scope>
</reference>
<dbReference type="AlphaFoldDB" id="D8SBY4"/>
<feature type="transmembrane region" description="Helical" evidence="2">
    <location>
        <begin position="368"/>
        <end position="391"/>
    </location>
</feature>
<organism evidence="4">
    <name type="scientific">Selaginella moellendorffii</name>
    <name type="common">Spikemoss</name>
    <dbReference type="NCBI Taxonomy" id="88036"/>
    <lineage>
        <taxon>Eukaryota</taxon>
        <taxon>Viridiplantae</taxon>
        <taxon>Streptophyta</taxon>
        <taxon>Embryophyta</taxon>
        <taxon>Tracheophyta</taxon>
        <taxon>Lycopodiopsida</taxon>
        <taxon>Selaginellales</taxon>
        <taxon>Selaginellaceae</taxon>
        <taxon>Selaginella</taxon>
    </lineage>
</organism>
<keyword evidence="2" id="KW-0472">Membrane</keyword>
<keyword evidence="2" id="KW-0812">Transmembrane</keyword>
<evidence type="ECO:0000256" key="2">
    <source>
        <dbReference type="SAM" id="Phobius"/>
    </source>
</evidence>
<proteinExistence type="predicted"/>
<accession>D8SBY4</accession>
<evidence type="ECO:0000313" key="3">
    <source>
        <dbReference type="EMBL" id="EFJ18002.1"/>
    </source>
</evidence>
<dbReference type="InParanoid" id="D8SBY4"/>
<dbReference type="Proteomes" id="UP000001514">
    <property type="component" value="Unassembled WGS sequence"/>
</dbReference>
<dbReference type="Gramene" id="EFJ18002">
    <property type="protein sequence ID" value="EFJ18002"/>
    <property type="gene ID" value="SELMODRAFT_420423"/>
</dbReference>
<dbReference type="EMBL" id="GL377611">
    <property type="protein sequence ID" value="EFJ18002.1"/>
    <property type="molecule type" value="Genomic_DNA"/>
</dbReference>